<dbReference type="PROSITE" id="PS50089">
    <property type="entry name" value="ZF_RING_2"/>
    <property type="match status" value="1"/>
</dbReference>
<proteinExistence type="predicted"/>
<feature type="compositionally biased region" description="Low complexity" evidence="5">
    <location>
        <begin position="1102"/>
        <end position="1115"/>
    </location>
</feature>
<dbReference type="InterPro" id="IPR013083">
    <property type="entry name" value="Znf_RING/FYVE/PHD"/>
</dbReference>
<feature type="region of interest" description="Disordered" evidence="5">
    <location>
        <begin position="402"/>
        <end position="561"/>
    </location>
</feature>
<feature type="compositionally biased region" description="Basic and acidic residues" evidence="5">
    <location>
        <begin position="613"/>
        <end position="636"/>
    </location>
</feature>
<feature type="compositionally biased region" description="Low complexity" evidence="5">
    <location>
        <begin position="766"/>
        <end position="790"/>
    </location>
</feature>
<feature type="compositionally biased region" description="Acidic residues" evidence="5">
    <location>
        <begin position="1"/>
        <end position="10"/>
    </location>
</feature>
<evidence type="ECO:0000256" key="5">
    <source>
        <dbReference type="SAM" id="MobiDB-lite"/>
    </source>
</evidence>
<keyword evidence="2 4" id="KW-0863">Zinc-finger</keyword>
<feature type="compositionally biased region" description="Low complexity" evidence="5">
    <location>
        <begin position="905"/>
        <end position="921"/>
    </location>
</feature>
<feature type="region of interest" description="Disordered" evidence="5">
    <location>
        <begin position="1"/>
        <end position="77"/>
    </location>
</feature>
<feature type="region of interest" description="Disordered" evidence="5">
    <location>
        <begin position="899"/>
        <end position="937"/>
    </location>
</feature>
<feature type="compositionally biased region" description="Polar residues" evidence="5">
    <location>
        <begin position="443"/>
        <end position="454"/>
    </location>
</feature>
<organism evidence="7 8">
    <name type="scientific">Drosophila kikkawai</name>
    <name type="common">Fruit fly</name>
    <dbReference type="NCBI Taxonomy" id="30033"/>
    <lineage>
        <taxon>Eukaryota</taxon>
        <taxon>Metazoa</taxon>
        <taxon>Ecdysozoa</taxon>
        <taxon>Arthropoda</taxon>
        <taxon>Hexapoda</taxon>
        <taxon>Insecta</taxon>
        <taxon>Pterygota</taxon>
        <taxon>Neoptera</taxon>
        <taxon>Endopterygota</taxon>
        <taxon>Diptera</taxon>
        <taxon>Brachycera</taxon>
        <taxon>Muscomorpha</taxon>
        <taxon>Ephydroidea</taxon>
        <taxon>Drosophilidae</taxon>
        <taxon>Drosophila</taxon>
        <taxon>Sophophora</taxon>
    </lineage>
</organism>
<feature type="region of interest" description="Disordered" evidence="5">
    <location>
        <begin position="238"/>
        <end position="334"/>
    </location>
</feature>
<feature type="domain" description="RING-type" evidence="6">
    <location>
        <begin position="1221"/>
        <end position="1262"/>
    </location>
</feature>
<evidence type="ECO:0000256" key="2">
    <source>
        <dbReference type="ARBA" id="ARBA00022771"/>
    </source>
</evidence>
<feature type="compositionally biased region" description="Low complexity" evidence="5">
    <location>
        <begin position="272"/>
        <end position="285"/>
    </location>
</feature>
<feature type="compositionally biased region" description="Polar residues" evidence="5">
    <location>
        <begin position="22"/>
        <end position="42"/>
    </location>
</feature>
<feature type="compositionally biased region" description="Low complexity" evidence="5">
    <location>
        <begin position="513"/>
        <end position="524"/>
    </location>
</feature>
<dbReference type="Proteomes" id="UP001652661">
    <property type="component" value="Chromosome 3R"/>
</dbReference>
<evidence type="ECO:0000256" key="1">
    <source>
        <dbReference type="ARBA" id="ARBA00022723"/>
    </source>
</evidence>
<accession>A0A6P4IY00</accession>
<dbReference type="SUPFAM" id="SSF57850">
    <property type="entry name" value="RING/U-box"/>
    <property type="match status" value="1"/>
</dbReference>
<dbReference type="PANTHER" id="PTHR14155:SF627">
    <property type="entry name" value="OS06G0192800 PROTEIN"/>
    <property type="match status" value="1"/>
</dbReference>
<dbReference type="CDD" id="cd16474">
    <property type="entry name" value="RING-H2_RNF111-like"/>
    <property type="match status" value="1"/>
</dbReference>
<feature type="compositionally biased region" description="Polar residues" evidence="5">
    <location>
        <begin position="545"/>
        <end position="556"/>
    </location>
</feature>
<keyword evidence="1" id="KW-0479">Metal-binding</keyword>
<dbReference type="GeneID" id="108082878"/>
<dbReference type="Gene3D" id="3.30.40.10">
    <property type="entry name" value="Zinc/RING finger domain, C3HC4 (zinc finger)"/>
    <property type="match status" value="1"/>
</dbReference>
<dbReference type="PANTHER" id="PTHR14155">
    <property type="entry name" value="RING FINGER DOMAIN-CONTAINING"/>
    <property type="match status" value="1"/>
</dbReference>
<dbReference type="GO" id="GO:0008270">
    <property type="term" value="F:zinc ion binding"/>
    <property type="evidence" value="ECO:0007669"/>
    <property type="project" value="UniProtKB-KW"/>
</dbReference>
<evidence type="ECO:0000313" key="8">
    <source>
        <dbReference type="RefSeq" id="XP_017033952.1"/>
    </source>
</evidence>
<evidence type="ECO:0000256" key="4">
    <source>
        <dbReference type="PROSITE-ProRule" id="PRU00175"/>
    </source>
</evidence>
<dbReference type="InterPro" id="IPR001841">
    <property type="entry name" value="Znf_RING"/>
</dbReference>
<dbReference type="FunFam" id="3.30.40.10:FF:000479">
    <property type="entry name" value="E3 ubiquitin-protein ligase Arkadia"/>
    <property type="match status" value="1"/>
</dbReference>
<evidence type="ECO:0000313" key="7">
    <source>
        <dbReference type="Proteomes" id="UP001652661"/>
    </source>
</evidence>
<feature type="compositionally biased region" description="Low complexity" evidence="5">
    <location>
        <begin position="249"/>
        <end position="259"/>
    </location>
</feature>
<dbReference type="SMART" id="SM00184">
    <property type="entry name" value="RING"/>
    <property type="match status" value="1"/>
</dbReference>
<sequence>MESLENEQQQEELRHQPRVTAVSYSGSVSTNPASHDTHSQYSLYYDQPRDSLSDSYMLMTPFPSGQEPHSTPPPSFTALVAPRRGEVASSGFEAAVGRCDKCSSLSELCRCPSLSLASSSRFADSTQSLAQEEPQYFELPSSSTALATQPLAVNAVPQRPRRKKTETLTLQRDADIAGDDVVTSISGTWPAGAMEEHAMDASAVVVYELPSSSQLQLSNSSFETLTSAANVYDDVTSSASDTEHVQFANTRTTNTTTTTSAVQAHKKKANRSSDASNSSSSGGVDVDTRPSTSAQARRQRVDNFSYRRTRAMEPENESSDDGWDLRMHNPAPPAEPAVTIIRSSSGGSRDLEVGHGDHNYYNSRRRHMCGARAPPDSTYMSAASCSTATHTTCSVDYGSQMRQRSVDEGDPSTTSEQGQEREQQVGQLLGGKEEQQQELQPGAQATCSMQNTRGNPGLVVGRVRPRDDAAPPTKQPRLELPERSPPNSSTKLSPLKYNSFQPGKSRHRTYADQGSSSSQQSLGQTANGSCVITYVGRPRERHSSTELLNLPSTSAGRRSDAAVLTAPDLQLDDWSSDSNDDDDDVVFVHSTREPILSIDLTSDDDGLANETQVNRERERERELERETETNRERNLERDRDQDELLLSRQQTLDDRRPIFNYAYSLPTYARRSDRRTEVNNDGTSAFAFYSGALAERAPITDHNYSYELDQLMDPNSAHFYPPRCSSMDPQRYFQPIAESPLWLLPAPPPPPPPENSSAEAYSRLPQRAATGAAVATSSSSSSSGQTSSQSSRRRRSSPANMYHRYHPYYVPHYAITPLPTVMEAVYSPSLQPSAHSLPHPHYQGGQGGSSRSSLSGALNAAAVAATAAAAQVQSFSELLSRAHNEGAGGGLEDEMRAVSQPMVHQQQQQQQQQQLQQHQRQSIIPPPPGAAVTLGASVSPPPPLEMYSGRSTIPYCGSPPFSVRRSEAAYSNRQHYQPQPHQGHQAPQNQMHAHIHPPHRASAIVATSLTPAPPYPVHQNLWYRQQSMQEMHRRHMTPTPIDLSSNAPLLTSSLRNGYLHSICNCVHARNGPVSSLDPAYYPPYDAAAAAAAAPPPPPPPQQAVAPSSSSSSPAATSHAGGGGPQPPGFRHGQPQAQQSPPVMQHLQRQRAIHHHMFHHHYSPLHLEIGLATPLSLGSRILIGPPRPNRGATLETIERNTLPHKYRRVRRPSESDEDAEKCAICLTLFEIENDVRRLPCMHLFHTDCVDQWLVTNKHCPICRVDIETHMANDALAPSSSGVTDAAANTAAL</sequence>
<dbReference type="Pfam" id="PF13639">
    <property type="entry name" value="zf-RING_2"/>
    <property type="match status" value="1"/>
</dbReference>
<protein>
    <recommendedName>
        <fullName evidence="6">RING-type domain-containing protein</fullName>
    </recommendedName>
</protein>
<gene>
    <name evidence="8" type="primary">LOC108082878</name>
</gene>
<dbReference type="RefSeq" id="XP_017033952.1">
    <property type="nucleotide sequence ID" value="XM_017178463.3"/>
</dbReference>
<evidence type="ECO:0000256" key="3">
    <source>
        <dbReference type="ARBA" id="ARBA00022833"/>
    </source>
</evidence>
<dbReference type="InterPro" id="IPR053238">
    <property type="entry name" value="RING-H2_zinc_finger"/>
</dbReference>
<feature type="region of interest" description="Disordered" evidence="5">
    <location>
        <begin position="1089"/>
        <end position="1149"/>
    </location>
</feature>
<feature type="region of interest" description="Disordered" evidence="5">
    <location>
        <begin position="601"/>
        <end position="636"/>
    </location>
</feature>
<keyword evidence="3" id="KW-0862">Zinc</keyword>
<evidence type="ECO:0000259" key="6">
    <source>
        <dbReference type="PROSITE" id="PS50089"/>
    </source>
</evidence>
<feature type="compositionally biased region" description="Polar residues" evidence="5">
    <location>
        <begin position="485"/>
        <end position="502"/>
    </location>
</feature>
<name>A0A6P4IY00_DROKI</name>
<keyword evidence="7" id="KW-1185">Reference proteome</keyword>
<feature type="region of interest" description="Disordered" evidence="5">
    <location>
        <begin position="766"/>
        <end position="800"/>
    </location>
</feature>
<dbReference type="OrthoDB" id="9984778at2759"/>
<reference evidence="8" key="1">
    <citation type="submission" date="2025-08" db="UniProtKB">
        <authorList>
            <consortium name="RefSeq"/>
        </authorList>
    </citation>
    <scope>IDENTIFICATION</scope>
    <source>
        <strain evidence="8">14028-0561.14</strain>
        <tissue evidence="8">Whole fly</tissue>
    </source>
</reference>
<feature type="region of interest" description="Disordered" evidence="5">
    <location>
        <begin position="835"/>
        <end position="854"/>
    </location>
</feature>